<keyword evidence="3" id="KW-1185">Reference proteome</keyword>
<sequence>MSNRRELILNYKQSTRPMGVYQIKNQKTGKIFIGGSLNLPGSFNSHRFQLNYRVHRNIKLQEDWHLFGQDAFTFDILETINPEEIAKEQWRDAVSKLEEEWLAKLSPYNNKGYNKQKIKR</sequence>
<dbReference type="Proteomes" id="UP001172911">
    <property type="component" value="Unassembled WGS sequence"/>
</dbReference>
<dbReference type="SUPFAM" id="SSF82771">
    <property type="entry name" value="GIY-YIG endonuclease"/>
    <property type="match status" value="1"/>
</dbReference>
<dbReference type="CDD" id="cd10451">
    <property type="entry name" value="GIY-YIG_LuxR_like"/>
    <property type="match status" value="1"/>
</dbReference>
<proteinExistence type="predicted"/>
<evidence type="ECO:0000259" key="1">
    <source>
        <dbReference type="Pfam" id="PF01541"/>
    </source>
</evidence>
<dbReference type="Gene3D" id="3.40.1440.10">
    <property type="entry name" value="GIY-YIG endonuclease"/>
    <property type="match status" value="1"/>
</dbReference>
<name>A0AAW7ZAI0_9FIRM</name>
<dbReference type="RefSeq" id="WP_304541717.1">
    <property type="nucleotide sequence ID" value="NZ_JARPTC010000006.1"/>
</dbReference>
<reference evidence="2" key="1">
    <citation type="journal article" date="2023" name="J. Hazard. Mater.">
        <title>Anaerobic biodegradation of pyrene and benzo[a]pyrene by a new sulfate-reducing Desulforamulus aquiferis strain DSA.</title>
        <authorList>
            <person name="Zhang Z."/>
            <person name="Sun J."/>
            <person name="Gong X."/>
            <person name="Wang C."/>
            <person name="Wang H."/>
        </authorList>
    </citation>
    <scope>NUCLEOTIDE SEQUENCE</scope>
    <source>
        <strain evidence="2">DSA</strain>
    </source>
</reference>
<dbReference type="EMBL" id="JARPTC010000006">
    <property type="protein sequence ID" value="MDO7786649.1"/>
    <property type="molecule type" value="Genomic_DNA"/>
</dbReference>
<reference evidence="2" key="2">
    <citation type="submission" date="2023-03" db="EMBL/GenBank/DDBJ databases">
        <authorList>
            <person name="Zhang Z."/>
        </authorList>
    </citation>
    <scope>NUCLEOTIDE SEQUENCE</scope>
    <source>
        <strain evidence="2">DSA</strain>
    </source>
</reference>
<evidence type="ECO:0000313" key="2">
    <source>
        <dbReference type="EMBL" id="MDO7786649.1"/>
    </source>
</evidence>
<feature type="domain" description="GIY-YIG" evidence="1">
    <location>
        <begin position="18"/>
        <end position="111"/>
    </location>
</feature>
<evidence type="ECO:0000313" key="3">
    <source>
        <dbReference type="Proteomes" id="UP001172911"/>
    </source>
</evidence>
<accession>A0AAW7ZAI0</accession>
<protein>
    <submittedName>
        <fullName evidence="2">GIY-YIG nuclease family protein</fullName>
    </submittedName>
</protein>
<organism evidence="2 3">
    <name type="scientific">Desulforamulus aquiferis</name>
    <dbReference type="NCBI Taxonomy" id="1397668"/>
    <lineage>
        <taxon>Bacteria</taxon>
        <taxon>Bacillati</taxon>
        <taxon>Bacillota</taxon>
        <taxon>Clostridia</taxon>
        <taxon>Eubacteriales</taxon>
        <taxon>Peptococcaceae</taxon>
        <taxon>Desulforamulus</taxon>
    </lineage>
</organism>
<comment type="caution">
    <text evidence="2">The sequence shown here is derived from an EMBL/GenBank/DDBJ whole genome shotgun (WGS) entry which is preliminary data.</text>
</comment>
<dbReference type="AlphaFoldDB" id="A0AAW7ZAI0"/>
<dbReference type="Pfam" id="PF01541">
    <property type="entry name" value="GIY-YIG"/>
    <property type="match status" value="1"/>
</dbReference>
<dbReference type="InterPro" id="IPR035901">
    <property type="entry name" value="GIY-YIG_endonuc_sf"/>
</dbReference>
<dbReference type="InterPro" id="IPR000305">
    <property type="entry name" value="GIY-YIG_endonuc"/>
</dbReference>
<gene>
    <name evidence="2" type="ORF">P6N53_05355</name>
</gene>